<protein>
    <recommendedName>
        <fullName evidence="5">DUF4439 domain-containing protein</fullName>
    </recommendedName>
</protein>
<feature type="compositionally biased region" description="Low complexity" evidence="1">
    <location>
        <begin position="239"/>
        <end position="250"/>
    </location>
</feature>
<gene>
    <name evidence="3" type="ORF">CMASS_06485</name>
</gene>
<evidence type="ECO:0008006" key="5">
    <source>
        <dbReference type="Google" id="ProtNLM"/>
    </source>
</evidence>
<feature type="chain" id="PRO_5045544144" description="DUF4439 domain-containing protein" evidence="2">
    <location>
        <begin position="25"/>
        <end position="321"/>
    </location>
</feature>
<evidence type="ECO:0000313" key="3">
    <source>
        <dbReference type="EMBL" id="WCZ32731.1"/>
    </source>
</evidence>
<dbReference type="InterPro" id="IPR009078">
    <property type="entry name" value="Ferritin-like_SF"/>
</dbReference>
<accession>A0ABY7U7S4</accession>
<dbReference type="SUPFAM" id="SSF47240">
    <property type="entry name" value="Ferritin-like"/>
    <property type="match status" value="1"/>
</dbReference>
<organism evidence="3 4">
    <name type="scientific">Corynebacterium massiliense DSM 45435</name>
    <dbReference type="NCBI Taxonomy" id="1121364"/>
    <lineage>
        <taxon>Bacteria</taxon>
        <taxon>Bacillati</taxon>
        <taxon>Actinomycetota</taxon>
        <taxon>Actinomycetes</taxon>
        <taxon>Mycobacteriales</taxon>
        <taxon>Corynebacteriaceae</taxon>
        <taxon>Corynebacterium</taxon>
    </lineage>
</organism>
<reference evidence="3 4" key="1">
    <citation type="submission" date="2020-10" db="EMBL/GenBank/DDBJ databases">
        <title>Complete genome sequence of Corynebacterium massiliense DSM 45435, type strain of Corynebacterium massiliense.</title>
        <authorList>
            <person name="Busche T."/>
            <person name="Kalinowski J."/>
            <person name="Ruckert C."/>
        </authorList>
    </citation>
    <scope>NUCLEOTIDE SEQUENCE [LARGE SCALE GENOMIC DNA]</scope>
    <source>
        <strain evidence="3 4">DSM 45435</strain>
    </source>
</reference>
<feature type="region of interest" description="Disordered" evidence="1">
    <location>
        <begin position="237"/>
        <end position="269"/>
    </location>
</feature>
<proteinExistence type="predicted"/>
<keyword evidence="2" id="KW-0732">Signal</keyword>
<keyword evidence="4" id="KW-1185">Reference proteome</keyword>
<dbReference type="EMBL" id="CP063189">
    <property type="protein sequence ID" value="WCZ32731.1"/>
    <property type="molecule type" value="Genomic_DNA"/>
</dbReference>
<dbReference type="PROSITE" id="PS51257">
    <property type="entry name" value="PROKAR_LIPOPROTEIN"/>
    <property type="match status" value="1"/>
</dbReference>
<dbReference type="InterPro" id="IPR012347">
    <property type="entry name" value="Ferritin-like"/>
</dbReference>
<dbReference type="RefSeq" id="WP_022862204.1">
    <property type="nucleotide sequence ID" value="NZ_ATVG01000001.1"/>
</dbReference>
<evidence type="ECO:0000256" key="2">
    <source>
        <dbReference type="SAM" id="SignalP"/>
    </source>
</evidence>
<name>A0ABY7U7S4_9CORY</name>
<evidence type="ECO:0000313" key="4">
    <source>
        <dbReference type="Proteomes" id="UP001220064"/>
    </source>
</evidence>
<dbReference type="Gene3D" id="1.20.1260.10">
    <property type="match status" value="1"/>
</dbReference>
<sequence>MNRRIPITVTAALAALPLISGCQALDDAVAHFGPRPNDTLQELVARADEEAAYLAGDDPDLSALRAKQSEQITREIGRLCGTDSDGAVPDSCAVTREDDEASQHTGSADSKEVLLAAADNQLTQAVKAPEESRALLVEQAIDLLGRAYAEDDKAFAGLASTNAGNSAPQLPAPGADKDHMDKHFADSLTELLHWQDSAVYGLDEARAFVTGNDTDALDTLNGLYSQRAEALRQALGTKPDSGAGADAPGATLPAPSYSPDGDGTLPSDAASAKSFVADVQEQDDTQWTAAATAAAQAGDENWVAWLAHQAARGRVADGTIG</sequence>
<dbReference type="Proteomes" id="UP001220064">
    <property type="component" value="Chromosome"/>
</dbReference>
<evidence type="ECO:0000256" key="1">
    <source>
        <dbReference type="SAM" id="MobiDB-lite"/>
    </source>
</evidence>
<feature type="signal peptide" evidence="2">
    <location>
        <begin position="1"/>
        <end position="24"/>
    </location>
</feature>